<evidence type="ECO:0000256" key="8">
    <source>
        <dbReference type="SAM" id="MobiDB-lite"/>
    </source>
</evidence>
<keyword evidence="3 9" id="KW-0732">Signal</keyword>
<comment type="caution">
    <text evidence="10">The sequence shown here is derived from an EMBL/GenBank/DDBJ whole genome shotgun (WGS) entry which is preliminary data.</text>
</comment>
<keyword evidence="6" id="KW-0675">Receptor</keyword>
<evidence type="ECO:0008006" key="12">
    <source>
        <dbReference type="Google" id="ProtNLM"/>
    </source>
</evidence>
<name>A0AA88E6I4_FICCA</name>
<feature type="region of interest" description="Disordered" evidence="8">
    <location>
        <begin position="366"/>
        <end position="403"/>
    </location>
</feature>
<gene>
    <name evidence="10" type="ORF">TIFTF001_034032</name>
</gene>
<dbReference type="AlphaFoldDB" id="A0AA88E6I4"/>
<dbReference type="PANTHER" id="PTHR48061">
    <property type="entry name" value="LEUCINE-RICH REPEAT RECEPTOR PROTEIN KINASE EMS1-LIKE-RELATED"/>
    <property type="match status" value="1"/>
</dbReference>
<evidence type="ECO:0000256" key="1">
    <source>
        <dbReference type="ARBA" id="ARBA00004479"/>
    </source>
</evidence>
<dbReference type="SUPFAM" id="SSF52058">
    <property type="entry name" value="L domain-like"/>
    <property type="match status" value="1"/>
</dbReference>
<reference evidence="10" key="1">
    <citation type="submission" date="2023-07" db="EMBL/GenBank/DDBJ databases">
        <title>draft genome sequence of fig (Ficus carica).</title>
        <authorList>
            <person name="Takahashi T."/>
            <person name="Nishimura K."/>
        </authorList>
    </citation>
    <scope>NUCLEOTIDE SEQUENCE</scope>
</reference>
<feature type="signal peptide" evidence="9">
    <location>
        <begin position="1"/>
        <end position="26"/>
    </location>
</feature>
<evidence type="ECO:0000256" key="3">
    <source>
        <dbReference type="ARBA" id="ARBA00022729"/>
    </source>
</evidence>
<keyword evidence="7" id="KW-0325">Glycoprotein</keyword>
<comment type="subcellular location">
    <subcellularLocation>
        <location evidence="1">Membrane</location>
        <topology evidence="1">Single-pass type I membrane protein</topology>
    </subcellularLocation>
</comment>
<accession>A0AA88E6I4</accession>
<dbReference type="InterPro" id="IPR001611">
    <property type="entry name" value="Leu-rich_rpt"/>
</dbReference>
<evidence type="ECO:0000256" key="2">
    <source>
        <dbReference type="ARBA" id="ARBA00022692"/>
    </source>
</evidence>
<evidence type="ECO:0000256" key="5">
    <source>
        <dbReference type="ARBA" id="ARBA00023136"/>
    </source>
</evidence>
<dbReference type="PANTHER" id="PTHR48061:SF46">
    <property type="entry name" value="LEUCINE-RICH REPEAT-CONTAINING N-TERMINAL PLANT-TYPE DOMAIN-CONTAINING PROTEIN"/>
    <property type="match status" value="1"/>
</dbReference>
<dbReference type="Pfam" id="PF00560">
    <property type="entry name" value="LRR_1"/>
    <property type="match status" value="2"/>
</dbReference>
<keyword evidence="2" id="KW-0812">Transmembrane</keyword>
<sequence length="403" mass="44912">MMMVFLAWLGLLFFFLITSPFNSSSALTSSHFPSHLPLCHPHESSALLHFENSLSITNDTSYFSSCSYWYGINNPNSTVYWNMSRDCCTWSGVTCDEVSGHVVRLDLGCGGLHGIIHSNNSLFLLTHLQSLVLFFNYLVGSEISPQFGRFSSMIHLDLSDSGFTGQLPLEFSYLSSLVTLDLSYSDLRLETSSLKRIVANLTSLKELRLSRVHMFFASPNSFMNLSTSLTSLDLSDSGLTGEFPENIFHLPRLQNLDLSYNRNLNGSFPQYNWSSQLRNLNLSETGFLIDLPYLTKTLKSLNTLFLSSCKLRGLSPPLLGNLTQITSLDLSSTNVGGQIPWSFLNLEKLTHLDLAAEASIFGSSKDLEEDDVVEPALAQEGGEGQTSKQRKTESLDKFRREDA</sequence>
<feature type="compositionally biased region" description="Basic and acidic residues" evidence="8">
    <location>
        <begin position="390"/>
        <end position="403"/>
    </location>
</feature>
<feature type="chain" id="PRO_5041642517" description="Leucine-rich repeat-containing N-terminal plant-type domain-containing protein" evidence="9">
    <location>
        <begin position="27"/>
        <end position="403"/>
    </location>
</feature>
<evidence type="ECO:0000256" key="4">
    <source>
        <dbReference type="ARBA" id="ARBA00022989"/>
    </source>
</evidence>
<dbReference type="Proteomes" id="UP001187192">
    <property type="component" value="Unassembled WGS sequence"/>
</dbReference>
<evidence type="ECO:0000256" key="7">
    <source>
        <dbReference type="ARBA" id="ARBA00023180"/>
    </source>
</evidence>
<keyword evidence="11" id="KW-1185">Reference proteome</keyword>
<dbReference type="EMBL" id="BTGU01000203">
    <property type="protein sequence ID" value="GMN64964.1"/>
    <property type="molecule type" value="Genomic_DNA"/>
</dbReference>
<evidence type="ECO:0000256" key="6">
    <source>
        <dbReference type="ARBA" id="ARBA00023170"/>
    </source>
</evidence>
<evidence type="ECO:0000256" key="9">
    <source>
        <dbReference type="SAM" id="SignalP"/>
    </source>
</evidence>
<organism evidence="10 11">
    <name type="scientific">Ficus carica</name>
    <name type="common">Common fig</name>
    <dbReference type="NCBI Taxonomy" id="3494"/>
    <lineage>
        <taxon>Eukaryota</taxon>
        <taxon>Viridiplantae</taxon>
        <taxon>Streptophyta</taxon>
        <taxon>Embryophyta</taxon>
        <taxon>Tracheophyta</taxon>
        <taxon>Spermatophyta</taxon>
        <taxon>Magnoliopsida</taxon>
        <taxon>eudicotyledons</taxon>
        <taxon>Gunneridae</taxon>
        <taxon>Pentapetalae</taxon>
        <taxon>rosids</taxon>
        <taxon>fabids</taxon>
        <taxon>Rosales</taxon>
        <taxon>Moraceae</taxon>
        <taxon>Ficeae</taxon>
        <taxon>Ficus</taxon>
    </lineage>
</organism>
<keyword evidence="4" id="KW-1133">Transmembrane helix</keyword>
<dbReference type="Gene3D" id="3.80.10.10">
    <property type="entry name" value="Ribonuclease Inhibitor"/>
    <property type="match status" value="2"/>
</dbReference>
<dbReference type="InterPro" id="IPR046956">
    <property type="entry name" value="RLP23-like"/>
</dbReference>
<protein>
    <recommendedName>
        <fullName evidence="12">Leucine-rich repeat-containing N-terminal plant-type domain-containing protein</fullName>
    </recommendedName>
</protein>
<evidence type="ECO:0000313" key="10">
    <source>
        <dbReference type="EMBL" id="GMN64964.1"/>
    </source>
</evidence>
<dbReference type="Pfam" id="PF13855">
    <property type="entry name" value="LRR_8"/>
    <property type="match status" value="1"/>
</dbReference>
<dbReference type="InterPro" id="IPR032675">
    <property type="entry name" value="LRR_dom_sf"/>
</dbReference>
<keyword evidence="5" id="KW-0472">Membrane</keyword>
<proteinExistence type="predicted"/>
<dbReference type="GO" id="GO:0016020">
    <property type="term" value="C:membrane"/>
    <property type="evidence" value="ECO:0007669"/>
    <property type="project" value="UniProtKB-SubCell"/>
</dbReference>
<evidence type="ECO:0000313" key="11">
    <source>
        <dbReference type="Proteomes" id="UP001187192"/>
    </source>
</evidence>